<feature type="signal peptide" evidence="5">
    <location>
        <begin position="1"/>
        <end position="19"/>
    </location>
</feature>
<feature type="compositionally biased region" description="Basic and acidic residues" evidence="4">
    <location>
        <begin position="267"/>
        <end position="280"/>
    </location>
</feature>
<feature type="compositionally biased region" description="Basic residues" evidence="4">
    <location>
        <begin position="281"/>
        <end position="294"/>
    </location>
</feature>
<evidence type="ECO:0000259" key="6">
    <source>
        <dbReference type="PROSITE" id="PS51530"/>
    </source>
</evidence>
<keyword evidence="2" id="KW-1015">Disulfide bond</keyword>
<dbReference type="Gene3D" id="3.10.450.10">
    <property type="match status" value="2"/>
</dbReference>
<keyword evidence="1 5" id="KW-0732">Signal</keyword>
<dbReference type="InterPro" id="IPR000010">
    <property type="entry name" value="Cystatin_dom"/>
</dbReference>
<gene>
    <name evidence="7" type="ORF">UPYG_G00033490</name>
</gene>
<evidence type="ECO:0000313" key="8">
    <source>
        <dbReference type="Proteomes" id="UP001557470"/>
    </source>
</evidence>
<dbReference type="InterPro" id="IPR025764">
    <property type="entry name" value="Cystatin_Fetuin_B"/>
</dbReference>
<evidence type="ECO:0000313" key="7">
    <source>
        <dbReference type="EMBL" id="KAL1022866.1"/>
    </source>
</evidence>
<dbReference type="SMART" id="SM00043">
    <property type="entry name" value="CY"/>
    <property type="match status" value="2"/>
</dbReference>
<dbReference type="PROSITE" id="PS51530">
    <property type="entry name" value="CYSTATIN_FETUIN_B"/>
    <property type="match status" value="1"/>
</dbReference>
<sequence length="346" mass="38646">MWVCAWLVALCMCWHVGSPSPVVPAEGCQSQDVLRAAEETLEQINADLTDGYILRLNRVYDVSQQTVERNATFNLTIDVLETNCHVISRKSWKNCQRKDIGDVPVYGQCMASIYVGEKVELRSYKCIIQQVPAMVVVQSCPDCPTTDRLDDPIIVETAKLSVQKYNQKSHLANYFTLLSITGASMQWVVGPAYFVEFTIQETVCAKNTPDVDVSQCKMMDCEFAHKGFCTGSHITLEDVGFQNKPEIEFKCEIFEPEAAMAEMTAHASKDSGHSEDEEHKHAHKHLHPHEHHHTNLSQASPRPKGSQGLVVVLRPPHVPQPPRASPVASNCPGKRETNLGLHNFTI</sequence>
<keyword evidence="3" id="KW-0325">Glycoprotein</keyword>
<organism evidence="7 8">
    <name type="scientific">Umbra pygmaea</name>
    <name type="common">Eastern mudminnow</name>
    <dbReference type="NCBI Taxonomy" id="75934"/>
    <lineage>
        <taxon>Eukaryota</taxon>
        <taxon>Metazoa</taxon>
        <taxon>Chordata</taxon>
        <taxon>Craniata</taxon>
        <taxon>Vertebrata</taxon>
        <taxon>Euteleostomi</taxon>
        <taxon>Actinopterygii</taxon>
        <taxon>Neopterygii</taxon>
        <taxon>Teleostei</taxon>
        <taxon>Protacanthopterygii</taxon>
        <taxon>Esociformes</taxon>
        <taxon>Umbridae</taxon>
        <taxon>Umbra</taxon>
    </lineage>
</organism>
<evidence type="ECO:0000256" key="5">
    <source>
        <dbReference type="SAM" id="SignalP"/>
    </source>
</evidence>
<protein>
    <recommendedName>
        <fullName evidence="6">Cystatin fetuin-B-type domain-containing protein</fullName>
    </recommendedName>
</protein>
<name>A0ABD0Y732_UMBPY</name>
<accession>A0ABD0Y732</accession>
<dbReference type="CDD" id="cd00042">
    <property type="entry name" value="CY"/>
    <property type="match status" value="1"/>
</dbReference>
<proteinExistence type="predicted"/>
<feature type="domain" description="Cystatin fetuin-B-type" evidence="6">
    <location>
        <begin position="138"/>
        <end position="252"/>
    </location>
</feature>
<reference evidence="7 8" key="1">
    <citation type="submission" date="2024-06" db="EMBL/GenBank/DDBJ databases">
        <authorList>
            <person name="Pan Q."/>
            <person name="Wen M."/>
            <person name="Jouanno E."/>
            <person name="Zahm M."/>
            <person name="Klopp C."/>
            <person name="Cabau C."/>
            <person name="Louis A."/>
            <person name="Berthelot C."/>
            <person name="Parey E."/>
            <person name="Roest Crollius H."/>
            <person name="Montfort J."/>
            <person name="Robinson-Rechavi M."/>
            <person name="Bouchez O."/>
            <person name="Lampietro C."/>
            <person name="Lopez Roques C."/>
            <person name="Donnadieu C."/>
            <person name="Postlethwait J."/>
            <person name="Bobe J."/>
            <person name="Verreycken H."/>
            <person name="Guiguen Y."/>
        </authorList>
    </citation>
    <scope>NUCLEOTIDE SEQUENCE [LARGE SCALE GENOMIC DNA]</scope>
    <source>
        <strain evidence="7">Up_M1</strain>
        <tissue evidence="7">Testis</tissue>
    </source>
</reference>
<dbReference type="PANTHER" id="PTHR13814:SF17">
    <property type="entry name" value="FETUIN-B PRECURSOR"/>
    <property type="match status" value="1"/>
</dbReference>
<feature type="chain" id="PRO_5044771673" description="Cystatin fetuin-B-type domain-containing protein" evidence="5">
    <location>
        <begin position="20"/>
        <end position="346"/>
    </location>
</feature>
<comment type="caution">
    <text evidence="7">The sequence shown here is derived from an EMBL/GenBank/DDBJ whole genome shotgun (WGS) entry which is preliminary data.</text>
</comment>
<evidence type="ECO:0000256" key="4">
    <source>
        <dbReference type="SAM" id="MobiDB-lite"/>
    </source>
</evidence>
<evidence type="ECO:0000256" key="1">
    <source>
        <dbReference type="ARBA" id="ARBA00022729"/>
    </source>
</evidence>
<dbReference type="Proteomes" id="UP001557470">
    <property type="component" value="Unassembled WGS sequence"/>
</dbReference>
<dbReference type="AlphaFoldDB" id="A0ABD0Y732"/>
<feature type="region of interest" description="Disordered" evidence="4">
    <location>
        <begin position="262"/>
        <end position="346"/>
    </location>
</feature>
<evidence type="ECO:0000256" key="3">
    <source>
        <dbReference type="ARBA" id="ARBA00023180"/>
    </source>
</evidence>
<dbReference type="SUPFAM" id="SSF54403">
    <property type="entry name" value="Cystatin/monellin"/>
    <property type="match status" value="2"/>
</dbReference>
<evidence type="ECO:0000256" key="2">
    <source>
        <dbReference type="ARBA" id="ARBA00023157"/>
    </source>
</evidence>
<dbReference type="EMBL" id="JAGEUA010000001">
    <property type="protein sequence ID" value="KAL1022866.1"/>
    <property type="molecule type" value="Genomic_DNA"/>
</dbReference>
<dbReference type="InterPro" id="IPR046350">
    <property type="entry name" value="Cystatin_sf"/>
</dbReference>
<dbReference type="InterPro" id="IPR050735">
    <property type="entry name" value="Kininogen_Fetuin_HRG"/>
</dbReference>
<dbReference type="PANTHER" id="PTHR13814">
    <property type="entry name" value="FETUIN"/>
    <property type="match status" value="1"/>
</dbReference>
<keyword evidence="8" id="KW-1185">Reference proteome</keyword>
<dbReference type="Pfam" id="PF00031">
    <property type="entry name" value="Cystatin"/>
    <property type="match status" value="2"/>
</dbReference>